<dbReference type="Proteomes" id="UP000016511">
    <property type="component" value="Unassembled WGS sequence"/>
</dbReference>
<dbReference type="STRING" id="649747.HMPREF0083_03517"/>
<comment type="caution">
    <text evidence="1">The sequence shown here is derived from an EMBL/GenBank/DDBJ whole genome shotgun (WGS) entry which is preliminary data.</text>
</comment>
<reference evidence="1 2" key="1">
    <citation type="submission" date="2013-08" db="EMBL/GenBank/DDBJ databases">
        <authorList>
            <person name="Weinstock G."/>
            <person name="Sodergren E."/>
            <person name="Wylie T."/>
            <person name="Fulton L."/>
            <person name="Fulton R."/>
            <person name="Fronick C."/>
            <person name="O'Laughlin M."/>
            <person name="Godfrey J."/>
            <person name="Miner T."/>
            <person name="Herter B."/>
            <person name="Appelbaum E."/>
            <person name="Cordes M."/>
            <person name="Lek S."/>
            <person name="Wollam A."/>
            <person name="Pepin K.H."/>
            <person name="Palsikar V.B."/>
            <person name="Mitreva M."/>
            <person name="Wilson R.K."/>
        </authorList>
    </citation>
    <scope>NUCLEOTIDE SEQUENCE [LARGE SCALE GENOMIC DNA]</scope>
    <source>
        <strain evidence="1 2">ATCC 12856</strain>
    </source>
</reference>
<sequence>MGRKLYTSDVINRHMFVVGGKKRRKGSGREWPEKDTLAFLLPTT</sequence>
<dbReference type="EMBL" id="AWSJ01000215">
    <property type="protein sequence ID" value="ERI08412.1"/>
    <property type="molecule type" value="Genomic_DNA"/>
</dbReference>
<dbReference type="HOGENOM" id="CLU_3211713_0_0_9"/>
<proteinExistence type="predicted"/>
<keyword evidence="2" id="KW-1185">Reference proteome</keyword>
<evidence type="ECO:0000313" key="2">
    <source>
        <dbReference type="Proteomes" id="UP000016511"/>
    </source>
</evidence>
<dbReference type="AlphaFoldDB" id="U1Y8C0"/>
<gene>
    <name evidence="1" type="ORF">HMPREF0083_03517</name>
</gene>
<name>U1Y8C0_ANEAE</name>
<organism evidence="1 2">
    <name type="scientific">Aneurinibacillus aneurinilyticus ATCC 12856</name>
    <dbReference type="NCBI Taxonomy" id="649747"/>
    <lineage>
        <taxon>Bacteria</taxon>
        <taxon>Bacillati</taxon>
        <taxon>Bacillota</taxon>
        <taxon>Bacilli</taxon>
        <taxon>Bacillales</taxon>
        <taxon>Paenibacillaceae</taxon>
        <taxon>Aneurinibacillus group</taxon>
        <taxon>Aneurinibacillus</taxon>
    </lineage>
</organism>
<protein>
    <submittedName>
        <fullName evidence="1">Uncharacterized protein</fullName>
    </submittedName>
</protein>
<evidence type="ECO:0000313" key="1">
    <source>
        <dbReference type="EMBL" id="ERI08412.1"/>
    </source>
</evidence>
<accession>U1Y8C0</accession>